<dbReference type="RefSeq" id="WP_330433487.1">
    <property type="nucleotide sequence ID" value="NZ_JAZDUF010000004.1"/>
</dbReference>
<comment type="caution">
    <text evidence="7">The sequence shown here is derived from an EMBL/GenBank/DDBJ whole genome shotgun (WGS) entry which is preliminary data.</text>
</comment>
<organism evidence="7 8">
    <name type="scientific">Gordonia sesuvii</name>
    <dbReference type="NCBI Taxonomy" id="3116777"/>
    <lineage>
        <taxon>Bacteria</taxon>
        <taxon>Bacillati</taxon>
        <taxon>Actinomycetota</taxon>
        <taxon>Actinomycetes</taxon>
        <taxon>Mycobacteriales</taxon>
        <taxon>Gordoniaceae</taxon>
        <taxon>Gordonia</taxon>
    </lineage>
</organism>
<evidence type="ECO:0000256" key="1">
    <source>
        <dbReference type="ARBA" id="ARBA00022475"/>
    </source>
</evidence>
<keyword evidence="3" id="KW-0472">Membrane</keyword>
<dbReference type="InterPro" id="IPR006311">
    <property type="entry name" value="TAT_signal"/>
</dbReference>
<keyword evidence="1" id="KW-1003">Cell membrane</keyword>
<reference evidence="7 8" key="1">
    <citation type="submission" date="2024-01" db="EMBL/GenBank/DDBJ databases">
        <title>Draft genome sequence of Gordonia sp. LSe1-13.</title>
        <authorList>
            <person name="Suphannarot A."/>
            <person name="Mingma R."/>
        </authorList>
    </citation>
    <scope>NUCLEOTIDE SEQUENCE [LARGE SCALE GENOMIC DNA]</scope>
    <source>
        <strain evidence="7 8">LSe1-13</strain>
    </source>
</reference>
<name>A0ABU7MF84_9ACTN</name>
<evidence type="ECO:0000256" key="6">
    <source>
        <dbReference type="SAM" id="SignalP"/>
    </source>
</evidence>
<evidence type="ECO:0000256" key="3">
    <source>
        <dbReference type="ARBA" id="ARBA00023136"/>
    </source>
</evidence>
<feature type="chain" id="PRO_5046159225" evidence="6">
    <location>
        <begin position="31"/>
        <end position="183"/>
    </location>
</feature>
<feature type="signal peptide" evidence="6">
    <location>
        <begin position="1"/>
        <end position="30"/>
    </location>
</feature>
<gene>
    <name evidence="7" type="ORF">VZC37_15640</name>
</gene>
<keyword evidence="2 6" id="KW-0732">Signal</keyword>
<evidence type="ECO:0000313" key="8">
    <source>
        <dbReference type="Proteomes" id="UP001347146"/>
    </source>
</evidence>
<evidence type="ECO:0000256" key="5">
    <source>
        <dbReference type="ARBA" id="ARBA00023288"/>
    </source>
</evidence>
<evidence type="ECO:0000256" key="4">
    <source>
        <dbReference type="ARBA" id="ARBA00023139"/>
    </source>
</evidence>
<protein>
    <submittedName>
        <fullName evidence="7">LppP/LprE family lipoprotein</fullName>
    </submittedName>
</protein>
<accession>A0ABU7MF84</accession>
<keyword evidence="8" id="KW-1185">Reference proteome</keyword>
<keyword evidence="4" id="KW-0564">Palmitate</keyword>
<dbReference type="Proteomes" id="UP001347146">
    <property type="component" value="Unassembled WGS sequence"/>
</dbReference>
<sequence>MPFRRPFLATLLLAATVLLTVALTAPAASASPAGSTPAAGTEGRGLCLDLNASEVKRGLREIGPPLGRSDLRWVARSGSMARSMDRTPNCPFLMWATFDTSGGTASSPVAVLLFRPGRYLGVTNRPTGYTRVSGFTPFSVTVTYRWPRPGDANANPTGGPVSSFFFQVFDRVFRFGELPPGVG</sequence>
<evidence type="ECO:0000256" key="2">
    <source>
        <dbReference type="ARBA" id="ARBA00022729"/>
    </source>
</evidence>
<dbReference type="Pfam" id="PF14041">
    <property type="entry name" value="Lipoprotein_21"/>
    <property type="match status" value="1"/>
</dbReference>
<dbReference type="PROSITE" id="PS51318">
    <property type="entry name" value="TAT"/>
    <property type="match status" value="1"/>
</dbReference>
<evidence type="ECO:0000313" key="7">
    <source>
        <dbReference type="EMBL" id="MEE3851775.1"/>
    </source>
</evidence>
<keyword evidence="5 7" id="KW-0449">Lipoprotein</keyword>
<dbReference type="EMBL" id="JAZDUF010000004">
    <property type="protein sequence ID" value="MEE3851775.1"/>
    <property type="molecule type" value="Genomic_DNA"/>
</dbReference>
<proteinExistence type="predicted"/>
<dbReference type="InterPro" id="IPR025971">
    <property type="entry name" value="LppP/LprE"/>
</dbReference>